<dbReference type="SUPFAM" id="SSF46785">
    <property type="entry name" value="Winged helix' DNA-binding domain"/>
    <property type="match status" value="2"/>
</dbReference>
<feature type="domain" description="HTH hxlR-type" evidence="4">
    <location>
        <begin position="170"/>
        <end position="261"/>
    </location>
</feature>
<dbReference type="PANTHER" id="PTHR33204:SF18">
    <property type="entry name" value="TRANSCRIPTIONAL REGULATORY PROTEIN"/>
    <property type="match status" value="1"/>
</dbReference>
<keyword evidence="6" id="KW-1185">Reference proteome</keyword>
<dbReference type="InterPro" id="IPR002577">
    <property type="entry name" value="HTH_HxlR"/>
</dbReference>
<proteinExistence type="predicted"/>
<evidence type="ECO:0000313" key="5">
    <source>
        <dbReference type="EMBL" id="GGX70252.1"/>
    </source>
</evidence>
<dbReference type="InterPro" id="IPR036390">
    <property type="entry name" value="WH_DNA-bd_sf"/>
</dbReference>
<evidence type="ECO:0000256" key="2">
    <source>
        <dbReference type="ARBA" id="ARBA00023125"/>
    </source>
</evidence>
<keyword evidence="2" id="KW-0238">DNA-binding</keyword>
<evidence type="ECO:0000259" key="4">
    <source>
        <dbReference type="PROSITE" id="PS51118"/>
    </source>
</evidence>
<dbReference type="PROSITE" id="PS51118">
    <property type="entry name" value="HTH_HXLR"/>
    <property type="match status" value="2"/>
</dbReference>
<gene>
    <name evidence="5" type="ORF">GCM10011309_20420</name>
</gene>
<dbReference type="Pfam" id="PF01638">
    <property type="entry name" value="HxlR"/>
    <property type="match status" value="2"/>
</dbReference>
<keyword evidence="1" id="KW-0805">Transcription regulation</keyword>
<comment type="caution">
    <text evidence="5">The sequence shown here is derived from an EMBL/GenBank/DDBJ whole genome shotgun (WGS) entry which is preliminary data.</text>
</comment>
<dbReference type="EMBL" id="BMYV01000002">
    <property type="protein sequence ID" value="GGX70252.1"/>
    <property type="molecule type" value="Genomic_DNA"/>
</dbReference>
<evidence type="ECO:0000256" key="1">
    <source>
        <dbReference type="ARBA" id="ARBA00023015"/>
    </source>
</evidence>
<name>A0A918KNV0_9PROT</name>
<organism evidence="5 6">
    <name type="scientific">Litorimonas cladophorae</name>
    <dbReference type="NCBI Taxonomy" id="1220491"/>
    <lineage>
        <taxon>Bacteria</taxon>
        <taxon>Pseudomonadati</taxon>
        <taxon>Pseudomonadota</taxon>
        <taxon>Alphaproteobacteria</taxon>
        <taxon>Maricaulales</taxon>
        <taxon>Robiginitomaculaceae</taxon>
    </lineage>
</organism>
<evidence type="ECO:0000313" key="6">
    <source>
        <dbReference type="Proteomes" id="UP000600865"/>
    </source>
</evidence>
<accession>A0A918KNV0</accession>
<dbReference type="AlphaFoldDB" id="A0A918KNV0"/>
<keyword evidence="3" id="KW-0804">Transcription</keyword>
<dbReference type="GO" id="GO:0003677">
    <property type="term" value="F:DNA binding"/>
    <property type="evidence" value="ECO:0007669"/>
    <property type="project" value="UniProtKB-KW"/>
</dbReference>
<evidence type="ECO:0000256" key="3">
    <source>
        <dbReference type="ARBA" id="ARBA00023163"/>
    </source>
</evidence>
<dbReference type="InterPro" id="IPR036388">
    <property type="entry name" value="WH-like_DNA-bd_sf"/>
</dbReference>
<sequence length="307" mass="34804">MASPKYIKTCSIWRSLEIVGDKPSLLLLESYWLGTRRFSAFQKQTGLLKTVVSDRLGKLVAAGCFEKVLYSERPKRFEYRGTQKFYDLYPIALSMLHWEQKWGATDGKIQLSLVHKNCGQTTQPHAVCGDCKIEVDARDVSWSEGPGVGLMPAEYSRRRRKETPVNAKKTPLFDEIADLIGDRWSTLIMRSVFTNLNSYQDICEDTAMATNVLAERLTRLCATGFLQKKDATYRLTEKGRDIYPILLALMEWGDKWYADPEGPPLILTHKPCGNALKSAIICPQCGENVTKGDIRFEFTQQTETADL</sequence>
<reference evidence="5 6" key="1">
    <citation type="journal article" date="2014" name="Int. J. Syst. Evol. Microbiol.">
        <title>Complete genome sequence of Corynebacterium casei LMG S-19264T (=DSM 44701T), isolated from a smear-ripened cheese.</title>
        <authorList>
            <consortium name="US DOE Joint Genome Institute (JGI-PGF)"/>
            <person name="Walter F."/>
            <person name="Albersmeier A."/>
            <person name="Kalinowski J."/>
            <person name="Ruckert C."/>
        </authorList>
    </citation>
    <scope>NUCLEOTIDE SEQUENCE [LARGE SCALE GENOMIC DNA]</scope>
    <source>
        <strain evidence="5 6">KCTC 23968</strain>
    </source>
</reference>
<dbReference type="Proteomes" id="UP000600865">
    <property type="component" value="Unassembled WGS sequence"/>
</dbReference>
<dbReference type="PANTHER" id="PTHR33204">
    <property type="entry name" value="TRANSCRIPTIONAL REGULATOR, MARR FAMILY"/>
    <property type="match status" value="1"/>
</dbReference>
<dbReference type="RefSeq" id="WP_189585236.1">
    <property type="nucleotide sequence ID" value="NZ_BMYV01000002.1"/>
</dbReference>
<protein>
    <submittedName>
        <fullName evidence="5">Transcriptional regulator</fullName>
    </submittedName>
</protein>
<dbReference type="Gene3D" id="1.10.10.10">
    <property type="entry name" value="Winged helix-like DNA-binding domain superfamily/Winged helix DNA-binding domain"/>
    <property type="match status" value="2"/>
</dbReference>
<feature type="domain" description="HTH hxlR-type" evidence="4">
    <location>
        <begin position="10"/>
        <end position="107"/>
    </location>
</feature>